<protein>
    <submittedName>
        <fullName evidence="1">Uncharacterized protein</fullName>
    </submittedName>
</protein>
<accession>A0ABV6MMC6</accession>
<gene>
    <name evidence="1" type="ORF">ACFFH7_08155</name>
</gene>
<dbReference type="SUPFAM" id="SSF54427">
    <property type="entry name" value="NTF2-like"/>
    <property type="match status" value="1"/>
</dbReference>
<keyword evidence="2" id="KW-1185">Reference proteome</keyword>
<evidence type="ECO:0000313" key="2">
    <source>
        <dbReference type="Proteomes" id="UP001589810"/>
    </source>
</evidence>
<organism evidence="1 2">
    <name type="scientific">Kutzneria chonburiensis</name>
    <dbReference type="NCBI Taxonomy" id="1483604"/>
    <lineage>
        <taxon>Bacteria</taxon>
        <taxon>Bacillati</taxon>
        <taxon>Actinomycetota</taxon>
        <taxon>Actinomycetes</taxon>
        <taxon>Pseudonocardiales</taxon>
        <taxon>Pseudonocardiaceae</taxon>
        <taxon>Kutzneria</taxon>
    </lineage>
</organism>
<name>A0ABV6MMC6_9PSEU</name>
<dbReference type="InterPro" id="IPR032710">
    <property type="entry name" value="NTF2-like_dom_sf"/>
</dbReference>
<evidence type="ECO:0000313" key="1">
    <source>
        <dbReference type="EMBL" id="MFC0541453.1"/>
    </source>
</evidence>
<dbReference type="RefSeq" id="WP_273942534.1">
    <property type="nucleotide sequence ID" value="NZ_CP097263.1"/>
</dbReference>
<sequence>MSLRVGKPAASSVNERGPCIRSRSTSVAHRPLIAASAAVEAVYEPDGLLVPTPGAPVQVEGTATDVARRGPDGCWRYVIDNALGTST</sequence>
<reference evidence="1 2" key="1">
    <citation type="submission" date="2024-09" db="EMBL/GenBank/DDBJ databases">
        <authorList>
            <person name="Sun Q."/>
            <person name="Mori K."/>
        </authorList>
    </citation>
    <scope>NUCLEOTIDE SEQUENCE [LARGE SCALE GENOMIC DNA]</scope>
    <source>
        <strain evidence="1 2">TBRC 1432</strain>
    </source>
</reference>
<comment type="caution">
    <text evidence="1">The sequence shown here is derived from an EMBL/GenBank/DDBJ whole genome shotgun (WGS) entry which is preliminary data.</text>
</comment>
<proteinExistence type="predicted"/>
<dbReference type="EMBL" id="JBHLUD010000002">
    <property type="protein sequence ID" value="MFC0541453.1"/>
    <property type="molecule type" value="Genomic_DNA"/>
</dbReference>
<dbReference type="Gene3D" id="3.10.450.50">
    <property type="match status" value="1"/>
</dbReference>
<dbReference type="Proteomes" id="UP001589810">
    <property type="component" value="Unassembled WGS sequence"/>
</dbReference>